<name>A0ACC3YGG1_COLTU</name>
<proteinExistence type="predicted"/>
<sequence>MFVTNMDHFNATVLNGNLVSMRRGLQVCKTKHQGIQFINTSAASDDASNPNGANSADLSRPLERRMKFVGQPKEPRKGGSKHGKGSAQGSQHDTEPRERRGRSPKEPQESVFSWESSTRGSPENDVFYPARFDEASRIPRSPIPWLNSWMGKLSENEQRLVHLYLRIVPTKMYPYEQILEHNPVRSSAFLEKLKSSDTSLSCVIMTASNAETFLRGEWASPELLYYVSKVCSLVNGRLSDRTMKREFDQGILECVASMAMTGWNVGRYDHWHLHMKGLKQLIELEGGMKREWGYLLNKIRRADVQGAAHLGLLPYLDYPRFFEAPTNALPYQLRSRIVEEVSAVLTPCRMQLYLVNAIASASLFAGILRMAFVSPNREVLLHPEAFIEEWLWCEYQLVWCSGPLRSDCENTTLGEPDELTTAADLGSSDAVAAAMVRNLHTIKPIPSPADNLLEPALRTAALVYLEILVPDEPRNPMSHAVPLNLLSASVRKIVQKLQERQSRKGRPWEDDDDDDEDNDGLPHTDALRPIMIWVCLVGSVVSKLCEMDLVTMGIVFDRGCYGQCLSMLVGPEPEHVDLLPEQDLALCRLLDARGMRLRQQDERVLLKDLLREHAYGVPLLDLAYV</sequence>
<dbReference type="EMBL" id="VUJX02000010">
    <property type="protein sequence ID" value="KAL0930952.1"/>
    <property type="molecule type" value="Genomic_DNA"/>
</dbReference>
<evidence type="ECO:0000313" key="1">
    <source>
        <dbReference type="EMBL" id="KAL0930952.1"/>
    </source>
</evidence>
<gene>
    <name evidence="1" type="ORF">CTRU02_213687</name>
</gene>
<accession>A0ACC3YGG1</accession>
<comment type="caution">
    <text evidence="1">The sequence shown here is derived from an EMBL/GenBank/DDBJ whole genome shotgun (WGS) entry which is preliminary data.</text>
</comment>
<dbReference type="Proteomes" id="UP000805649">
    <property type="component" value="Unassembled WGS sequence"/>
</dbReference>
<protein>
    <submittedName>
        <fullName evidence="1">Uncharacterized protein</fullName>
    </submittedName>
</protein>
<keyword evidence="2" id="KW-1185">Reference proteome</keyword>
<reference evidence="1 2" key="1">
    <citation type="journal article" date="2020" name="Phytopathology">
        <title>Genome Sequence Resources of Colletotrichum truncatum, C. plurivorum, C. musicola, and C. sojae: Four Species Pathogenic to Soybean (Glycine max).</title>
        <authorList>
            <person name="Rogerio F."/>
            <person name="Boufleur T.R."/>
            <person name="Ciampi-Guillardi M."/>
            <person name="Sukno S.A."/>
            <person name="Thon M.R."/>
            <person name="Massola Junior N.S."/>
            <person name="Baroncelli R."/>
        </authorList>
    </citation>
    <scope>NUCLEOTIDE SEQUENCE [LARGE SCALE GENOMIC DNA]</scope>
    <source>
        <strain evidence="1 2">CMES1059</strain>
    </source>
</reference>
<evidence type="ECO:0000313" key="2">
    <source>
        <dbReference type="Proteomes" id="UP000805649"/>
    </source>
</evidence>
<organism evidence="1 2">
    <name type="scientific">Colletotrichum truncatum</name>
    <name type="common">Anthracnose fungus</name>
    <name type="synonym">Colletotrichum capsici</name>
    <dbReference type="NCBI Taxonomy" id="5467"/>
    <lineage>
        <taxon>Eukaryota</taxon>
        <taxon>Fungi</taxon>
        <taxon>Dikarya</taxon>
        <taxon>Ascomycota</taxon>
        <taxon>Pezizomycotina</taxon>
        <taxon>Sordariomycetes</taxon>
        <taxon>Hypocreomycetidae</taxon>
        <taxon>Glomerellales</taxon>
        <taxon>Glomerellaceae</taxon>
        <taxon>Colletotrichum</taxon>
        <taxon>Colletotrichum truncatum species complex</taxon>
    </lineage>
</organism>